<reference evidence="2" key="1">
    <citation type="submission" date="2016-11" db="UniProtKB">
        <authorList>
            <consortium name="WormBaseParasite"/>
        </authorList>
    </citation>
    <scope>IDENTIFICATION</scope>
    <source>
        <strain evidence="2">KR3021</strain>
    </source>
</reference>
<evidence type="ECO:0000313" key="1">
    <source>
        <dbReference type="Proteomes" id="UP000095286"/>
    </source>
</evidence>
<name>A0AC35U6L5_9BILA</name>
<sequence>MDTWSEQKRRRFYRVCLNIFNKKPDRGVSLLIKNGFVGTNPKELAHFFLTRRGLSRTKIGEFLGTMGSKYHEDVLESYVSYIDFADMEIDVALRNLLEYFALPGEAQKIEKILFVFSKTYVNCNGKNSQFITDADDAHILSFAIIMLNTDLHTPNLKASKRMKVEDFVKNITAIDNLSTICPNYLRRLYNRIKQEEFQPARDHVTQVVDVDKSVIGKDKPKLVEPYRRLICYCRLQQVNCISKKQNAGAHLREIFLFNDLILIVKILNRKKDEPQYTLRYWASLNDIKIEGFESQYYKHGIMINDSNGQQTILNARTNSDKIRFVNDVRESILECNEMERVRIEMELTKQNNTTGNTGNNLGFEIANFSLNTDRQRDSGLSDSSALNSVSSICPSTSSSSGVRAPGTAPPIRRLSFNSLDSGMAEEACELSIEH</sequence>
<accession>A0AC35U6L5</accession>
<dbReference type="WBParaSite" id="RSKR_0000788900.1">
    <property type="protein sequence ID" value="RSKR_0000788900.1"/>
    <property type="gene ID" value="RSKR_0000788900"/>
</dbReference>
<evidence type="ECO:0000313" key="2">
    <source>
        <dbReference type="WBParaSite" id="RSKR_0000788900.1"/>
    </source>
</evidence>
<organism evidence="1 2">
    <name type="scientific">Rhabditophanes sp. KR3021</name>
    <dbReference type="NCBI Taxonomy" id="114890"/>
    <lineage>
        <taxon>Eukaryota</taxon>
        <taxon>Metazoa</taxon>
        <taxon>Ecdysozoa</taxon>
        <taxon>Nematoda</taxon>
        <taxon>Chromadorea</taxon>
        <taxon>Rhabditida</taxon>
        <taxon>Tylenchina</taxon>
        <taxon>Panagrolaimomorpha</taxon>
        <taxon>Strongyloidoidea</taxon>
        <taxon>Alloionematidae</taxon>
        <taxon>Rhabditophanes</taxon>
    </lineage>
</organism>
<proteinExistence type="predicted"/>
<dbReference type="Proteomes" id="UP000095286">
    <property type="component" value="Unplaced"/>
</dbReference>
<protein>
    <submittedName>
        <fullName evidence="2">SEC7 domain-containing protein</fullName>
    </submittedName>
</protein>